<keyword evidence="1" id="KW-1133">Transmembrane helix</keyword>
<feature type="transmembrane region" description="Helical" evidence="1">
    <location>
        <begin position="297"/>
        <end position="316"/>
    </location>
</feature>
<feature type="transmembrane region" description="Helical" evidence="1">
    <location>
        <begin position="188"/>
        <end position="205"/>
    </location>
</feature>
<dbReference type="EMBL" id="JAAVJC010000237">
    <property type="protein sequence ID" value="NJQ17083.1"/>
    <property type="molecule type" value="Genomic_DNA"/>
</dbReference>
<reference evidence="2 3" key="1">
    <citation type="submission" date="2020-03" db="EMBL/GenBank/DDBJ databases">
        <title>Draft genome of Streptomyces sp. ventii, isolated from the Axial Seamount in the Pacific Ocean, and resequencing of the two type strains Streptomyces lonarensis strain NCL 716 and Streptomyces bohaiensis strain 11A07.</title>
        <authorList>
            <person name="Loughran R.M."/>
            <person name="Pfannmuller K.M."/>
            <person name="Wasson B.J."/>
            <person name="Deadmond M.C."/>
            <person name="Paddock B.E."/>
            <person name="Koyack M.J."/>
            <person name="Gallegos D.A."/>
            <person name="Mitchell E.A."/>
            <person name="Ushijima B."/>
            <person name="Saw J.H."/>
            <person name="Mcphail K.L."/>
            <person name="Videau P."/>
        </authorList>
    </citation>
    <scope>NUCLEOTIDE SEQUENCE [LARGE SCALE GENOMIC DNA]</scope>
    <source>
        <strain evidence="2 3">11A07</strain>
    </source>
</reference>
<feature type="transmembrane region" description="Helical" evidence="1">
    <location>
        <begin position="82"/>
        <end position="102"/>
    </location>
</feature>
<evidence type="ECO:0000313" key="3">
    <source>
        <dbReference type="Proteomes" id="UP000727056"/>
    </source>
</evidence>
<feature type="transmembrane region" description="Helical" evidence="1">
    <location>
        <begin position="123"/>
        <end position="147"/>
    </location>
</feature>
<feature type="transmembrane region" description="Helical" evidence="1">
    <location>
        <begin position="461"/>
        <end position="481"/>
    </location>
</feature>
<evidence type="ECO:0000313" key="2">
    <source>
        <dbReference type="EMBL" id="NJQ17083.1"/>
    </source>
</evidence>
<evidence type="ECO:0000256" key="1">
    <source>
        <dbReference type="SAM" id="Phobius"/>
    </source>
</evidence>
<feature type="transmembrane region" description="Helical" evidence="1">
    <location>
        <begin position="432"/>
        <end position="454"/>
    </location>
</feature>
<feature type="transmembrane region" description="Helical" evidence="1">
    <location>
        <begin position="159"/>
        <end position="181"/>
    </location>
</feature>
<feature type="transmembrane region" description="Helical" evidence="1">
    <location>
        <begin position="21"/>
        <end position="38"/>
    </location>
</feature>
<organism evidence="2 3">
    <name type="scientific">Streptomyces bohaiensis</name>
    <dbReference type="NCBI Taxonomy" id="1431344"/>
    <lineage>
        <taxon>Bacteria</taxon>
        <taxon>Bacillati</taxon>
        <taxon>Actinomycetota</taxon>
        <taxon>Actinomycetes</taxon>
        <taxon>Kitasatosporales</taxon>
        <taxon>Streptomycetaceae</taxon>
        <taxon>Streptomyces</taxon>
    </lineage>
</organism>
<protein>
    <submittedName>
        <fullName evidence="2">ABC transporter permease</fullName>
    </submittedName>
</protein>
<gene>
    <name evidence="2" type="ORF">HCN52_19620</name>
</gene>
<keyword evidence="1" id="KW-0812">Transmembrane</keyword>
<keyword evidence="1" id="KW-0472">Membrane</keyword>
<comment type="caution">
    <text evidence="2">The sequence shown here is derived from an EMBL/GenBank/DDBJ whole genome shotgun (WGS) entry which is preliminary data.</text>
</comment>
<feature type="transmembrane region" description="Helical" evidence="1">
    <location>
        <begin position="240"/>
        <end position="262"/>
    </location>
</feature>
<accession>A0ABX1CGP0</accession>
<name>A0ABX1CGP0_9ACTN</name>
<sequence length="533" mass="54977">MVGTGALVRFALRRDRVRLPAWLLALTLSTYAMAVALVDSFPDEAAREAVRASSTSPATLALNGPAHYLDDYHYGAMLGHQAIGFVGLFVALLCVLTVVRHTRAEEETGRAELLRATAVGRHAHLTAAVLVAAGAALGVGILTGLALSSLDATGYTPAGALAFGAAYAGLGLVFTGVAAVTTQISAHARAASGTALAVLGAAYALRAAGDSTAGGSTDWLSWLSPVGWAQRTYPYLDNDVGPLLLCLGTAGVLTAGGFVLSLRRDVGAGLRASRPGRREATAWLTRPVGFALRLHRGLLYGFTAAVVVLGAMYGSVLGDVESMLQDIDVMQDALGDLGGGVVESFAALVMVPQATIVGVYAVLATLRARAEESSGRAEHLLATALSRRSWLGSHIAVALVGSTVVSTVGGLTFGTVGAVATGDGSLVLDMALAGLAYAPALWVTVGVAVMLVGWAPRAAGLAWAVPVGAFLLGYLGALMRFPTWVLRLDPFGHVPRLPAEAMQWTPLLVLTALAAVLVRVGLAGFRRRDLDTR</sequence>
<feature type="transmembrane region" description="Helical" evidence="1">
    <location>
        <begin position="501"/>
        <end position="525"/>
    </location>
</feature>
<keyword evidence="3" id="KW-1185">Reference proteome</keyword>
<proteinExistence type="predicted"/>
<dbReference type="Proteomes" id="UP000727056">
    <property type="component" value="Unassembled WGS sequence"/>
</dbReference>
<feature type="transmembrane region" description="Helical" evidence="1">
    <location>
        <begin position="395"/>
        <end position="420"/>
    </location>
</feature>
<feature type="transmembrane region" description="Helical" evidence="1">
    <location>
        <begin position="345"/>
        <end position="366"/>
    </location>
</feature>